<dbReference type="AlphaFoldDB" id="A0A1F7GJJ7"/>
<dbReference type="Proteomes" id="UP000176850">
    <property type="component" value="Unassembled WGS sequence"/>
</dbReference>
<evidence type="ECO:0008006" key="3">
    <source>
        <dbReference type="Google" id="ProtNLM"/>
    </source>
</evidence>
<name>A0A1F7GJJ7_9BACT</name>
<gene>
    <name evidence="1" type="ORF">A2799_04100</name>
</gene>
<proteinExistence type="predicted"/>
<comment type="caution">
    <text evidence="1">The sequence shown here is derived from an EMBL/GenBank/DDBJ whole genome shotgun (WGS) entry which is preliminary data.</text>
</comment>
<organism evidence="1 2">
    <name type="scientific">Candidatus Roizmanbacteria bacterium RIFCSPHIGHO2_01_FULL_39_24</name>
    <dbReference type="NCBI Taxonomy" id="1802032"/>
    <lineage>
        <taxon>Bacteria</taxon>
        <taxon>Candidatus Roizmaniibacteriota</taxon>
    </lineage>
</organism>
<sequence>MLHHRIVTYAMVLFLVLLTFILISVSRQVQDEQAMLLDSQARATTLSQAQRTCILGQPARLTYNGINSCYFGQYQSVSVRCNAGDQAKIIDASALGQRNNSCASQNVLQNAAYAYCGCPIPGAAVPPTAVPTRILQTIPIVANPMPGLSRCKKGINSFLTGDLCPSDDNLYLNASYVCHGGKKGTLGNKVDCYDSAQLISFARTTCAKESSCKFKLLTTPTVPVKSKLTPTDIPFPTSDPR</sequence>
<evidence type="ECO:0000313" key="1">
    <source>
        <dbReference type="EMBL" id="OGK18974.1"/>
    </source>
</evidence>
<protein>
    <recommendedName>
        <fullName evidence="3">SUEL-type lectin domain-containing protein</fullName>
    </recommendedName>
</protein>
<accession>A0A1F7GJJ7</accession>
<dbReference type="EMBL" id="MFZH01000020">
    <property type="protein sequence ID" value="OGK18974.1"/>
    <property type="molecule type" value="Genomic_DNA"/>
</dbReference>
<reference evidence="1 2" key="1">
    <citation type="journal article" date="2016" name="Nat. Commun.">
        <title>Thousands of microbial genomes shed light on interconnected biogeochemical processes in an aquifer system.</title>
        <authorList>
            <person name="Anantharaman K."/>
            <person name="Brown C.T."/>
            <person name="Hug L.A."/>
            <person name="Sharon I."/>
            <person name="Castelle C.J."/>
            <person name="Probst A.J."/>
            <person name="Thomas B.C."/>
            <person name="Singh A."/>
            <person name="Wilkins M.J."/>
            <person name="Karaoz U."/>
            <person name="Brodie E.L."/>
            <person name="Williams K.H."/>
            <person name="Hubbard S.S."/>
            <person name="Banfield J.F."/>
        </authorList>
    </citation>
    <scope>NUCLEOTIDE SEQUENCE [LARGE SCALE GENOMIC DNA]</scope>
</reference>
<evidence type="ECO:0000313" key="2">
    <source>
        <dbReference type="Proteomes" id="UP000176850"/>
    </source>
</evidence>